<feature type="domain" description="Fimbrial-type adhesion" evidence="1">
    <location>
        <begin position="435"/>
        <end position="583"/>
    </location>
</feature>
<dbReference type="Gene3D" id="2.60.40.2610">
    <property type="entry name" value="Outer membrane usher protein FimD, plug domain"/>
    <property type="match status" value="1"/>
</dbReference>
<protein>
    <submittedName>
        <fullName evidence="3">Fimbrial-type adhesion domain-containing protein</fullName>
    </submittedName>
</protein>
<dbReference type="GO" id="GO:0007155">
    <property type="term" value="P:cell adhesion"/>
    <property type="evidence" value="ECO:0007669"/>
    <property type="project" value="InterPro"/>
</dbReference>
<dbReference type="InterPro" id="IPR008966">
    <property type="entry name" value="Adhesion_dom_sf"/>
</dbReference>
<dbReference type="AlphaFoldDB" id="A0A914YEN6"/>
<dbReference type="InterPro" id="IPR036937">
    <property type="entry name" value="Adhesion_dom_fimbrial_sf"/>
</dbReference>
<sequence>MGYRYSTQGFYTLDDVAYRRMEGYEYDYDYDGEHRDEPIIVNYHNLRFSRKDRLQLNISQSLNDFGSLYISGTHQKYWNTSDSDTWYQVGYTSSWVGISYSLSFSWNESVGIPDNERIVGLNVSVPFNVLTKRRYTRENALDRAYASFNANRNSNGQNSWLAGVGGTLLEGHNLSYHVSQGDTSNNGYTGSATANWQAAYGTLGVGYNYDRDQHDVNWQLSGGVVGHENGITLSQPLGDTNVLIKAPGAGGVRIENQTGILTDWRGYAVMPYATVYRYNRIALDTNTMGNSIDVEKILAALCRRKARWFVPIFDTRIGVRALITVTQGGKPVPFGSLETIDNYKYMQLHDYLLGAMSLVDSVMDIQFPPQNYIRMGTDPNVSQNLPFGVMDSRLIFRLKVIRPFINMVEIPRQVMFTVYVTSTPYDPLVTPVYTISFGGRVEVPQNCELNAGQIVEFDFGDIGASLFSAAGPGNRPAGVMPQTKSIAVKCTNVAAQAYLTMRLEASAVSGQAMVSDNQDLGFIVADQNDTPITPNDLNSVIPFRLDAAAAANVTLRAWPISITGQKPTEGPFSALGYLRVDYQ</sequence>
<evidence type="ECO:0000313" key="2">
    <source>
        <dbReference type="Proteomes" id="UP000887577"/>
    </source>
</evidence>
<organism evidence="2 3">
    <name type="scientific">Panagrolaimus superbus</name>
    <dbReference type="NCBI Taxonomy" id="310955"/>
    <lineage>
        <taxon>Eukaryota</taxon>
        <taxon>Metazoa</taxon>
        <taxon>Ecdysozoa</taxon>
        <taxon>Nematoda</taxon>
        <taxon>Chromadorea</taxon>
        <taxon>Rhabditida</taxon>
        <taxon>Tylenchina</taxon>
        <taxon>Panagrolaimomorpha</taxon>
        <taxon>Panagrolaimoidea</taxon>
        <taxon>Panagrolaimidae</taxon>
        <taxon>Panagrolaimus</taxon>
    </lineage>
</organism>
<dbReference type="InterPro" id="IPR042186">
    <property type="entry name" value="FimD_plug_dom"/>
</dbReference>
<keyword evidence="2" id="KW-1185">Reference proteome</keyword>
<dbReference type="Proteomes" id="UP000887577">
    <property type="component" value="Unplaced"/>
</dbReference>
<dbReference type="WBParaSite" id="PSU_v2.g15854.t1">
    <property type="protein sequence ID" value="PSU_v2.g15854.t1"/>
    <property type="gene ID" value="PSU_v2.g15854"/>
</dbReference>
<dbReference type="Pfam" id="PF00577">
    <property type="entry name" value="Usher"/>
    <property type="match status" value="1"/>
</dbReference>
<dbReference type="NCBIfam" id="NF011746">
    <property type="entry name" value="PRK15199.1"/>
    <property type="match status" value="1"/>
</dbReference>
<evidence type="ECO:0000259" key="1">
    <source>
        <dbReference type="Pfam" id="PF00419"/>
    </source>
</evidence>
<evidence type="ECO:0000313" key="3">
    <source>
        <dbReference type="WBParaSite" id="PSU_v2.g15854.t1"/>
    </source>
</evidence>
<dbReference type="GO" id="GO:0016020">
    <property type="term" value="C:membrane"/>
    <property type="evidence" value="ECO:0007669"/>
    <property type="project" value="InterPro"/>
</dbReference>
<reference evidence="3" key="1">
    <citation type="submission" date="2022-11" db="UniProtKB">
        <authorList>
            <consortium name="WormBaseParasite"/>
        </authorList>
    </citation>
    <scope>IDENTIFICATION</scope>
</reference>
<dbReference type="Gene3D" id="2.60.40.1090">
    <property type="entry name" value="Fimbrial-type adhesion domain"/>
    <property type="match status" value="1"/>
</dbReference>
<accession>A0A914YEN6</accession>
<dbReference type="SUPFAM" id="SSF49401">
    <property type="entry name" value="Bacterial adhesins"/>
    <property type="match status" value="1"/>
</dbReference>
<dbReference type="InterPro" id="IPR000015">
    <property type="entry name" value="Fimb_usher"/>
</dbReference>
<dbReference type="GO" id="GO:0015473">
    <property type="term" value="F:fimbrial usher porin activity"/>
    <property type="evidence" value="ECO:0007669"/>
    <property type="project" value="InterPro"/>
</dbReference>
<dbReference type="InterPro" id="IPR000259">
    <property type="entry name" value="Adhesion_dom_fimbrial"/>
</dbReference>
<dbReference type="PANTHER" id="PTHR30451">
    <property type="entry name" value="OUTER MEMBRANE USHER PROTEIN"/>
    <property type="match status" value="1"/>
</dbReference>
<dbReference type="Pfam" id="PF00419">
    <property type="entry name" value="Fimbrial"/>
    <property type="match status" value="1"/>
</dbReference>
<dbReference type="PANTHER" id="PTHR30451:SF6">
    <property type="entry name" value="OUTER MEMBRANE USHER PROTEIN SFMD"/>
    <property type="match status" value="1"/>
</dbReference>
<name>A0A914YEN6_9BILA</name>
<proteinExistence type="predicted"/>